<dbReference type="SUPFAM" id="SSF55298">
    <property type="entry name" value="YjgF-like"/>
    <property type="match status" value="1"/>
</dbReference>
<dbReference type="GO" id="GO:0019239">
    <property type="term" value="F:deaminase activity"/>
    <property type="evidence" value="ECO:0007669"/>
    <property type="project" value="TreeGrafter"/>
</dbReference>
<organism evidence="2 3">
    <name type="scientific">Halorubrum lipolyticum DSM 21995</name>
    <dbReference type="NCBI Taxonomy" id="1227482"/>
    <lineage>
        <taxon>Archaea</taxon>
        <taxon>Methanobacteriati</taxon>
        <taxon>Methanobacteriota</taxon>
        <taxon>Stenosarchaea group</taxon>
        <taxon>Halobacteria</taxon>
        <taxon>Halobacteriales</taxon>
        <taxon>Haloferacaceae</taxon>
        <taxon>Halorubrum</taxon>
    </lineage>
</organism>
<dbReference type="FunFam" id="3.30.1330.40:FF:000001">
    <property type="entry name" value="L-PSP family endoribonuclease"/>
    <property type="match status" value="1"/>
</dbReference>
<name>M0NR86_9EURY</name>
<comment type="caution">
    <text evidence="2">The sequence shown here is derived from an EMBL/GenBank/DDBJ whole genome shotgun (WGS) entry which is preliminary data.</text>
</comment>
<gene>
    <name evidence="2" type="ORF">C469_09455</name>
</gene>
<dbReference type="Gene3D" id="3.30.1330.40">
    <property type="entry name" value="RutC-like"/>
    <property type="match status" value="1"/>
</dbReference>
<dbReference type="PANTHER" id="PTHR11803:SF58">
    <property type="entry name" value="PROTEIN HMF1-RELATED"/>
    <property type="match status" value="1"/>
</dbReference>
<dbReference type="RefSeq" id="WP_008005964.1">
    <property type="nucleotide sequence ID" value="NZ_AOJG01000025.1"/>
</dbReference>
<dbReference type="InterPro" id="IPR006175">
    <property type="entry name" value="YjgF/YER057c/UK114"/>
</dbReference>
<dbReference type="AlphaFoldDB" id="M0NR86"/>
<keyword evidence="3" id="KW-1185">Reference proteome</keyword>
<proteinExistence type="inferred from homology"/>
<evidence type="ECO:0000313" key="3">
    <source>
        <dbReference type="Proteomes" id="UP000011650"/>
    </source>
</evidence>
<dbReference type="STRING" id="1227482.C469_09455"/>
<dbReference type="PANTHER" id="PTHR11803">
    <property type="entry name" value="2-IMINOBUTANOATE/2-IMINOPROPANOATE DEAMINASE RIDA"/>
    <property type="match status" value="1"/>
</dbReference>
<dbReference type="Pfam" id="PF01042">
    <property type="entry name" value="Ribonuc_L-PSP"/>
    <property type="match status" value="1"/>
</dbReference>
<evidence type="ECO:0000256" key="1">
    <source>
        <dbReference type="ARBA" id="ARBA00010552"/>
    </source>
</evidence>
<dbReference type="EMBL" id="AOJG01000025">
    <property type="protein sequence ID" value="EMA60281.1"/>
    <property type="molecule type" value="Genomic_DNA"/>
</dbReference>
<comment type="similarity">
    <text evidence="1">Belongs to the RutC family.</text>
</comment>
<accession>M0NR86</accession>
<dbReference type="InterPro" id="IPR035959">
    <property type="entry name" value="RutC-like_sf"/>
</dbReference>
<dbReference type="OrthoDB" id="371655at2157"/>
<dbReference type="CDD" id="cd00448">
    <property type="entry name" value="YjgF_YER057c_UK114_family"/>
    <property type="match status" value="1"/>
</dbReference>
<reference evidence="2 3" key="1">
    <citation type="journal article" date="2014" name="PLoS Genet.">
        <title>Phylogenetically driven sequencing of extremely halophilic archaea reveals strategies for static and dynamic osmo-response.</title>
        <authorList>
            <person name="Becker E.A."/>
            <person name="Seitzer P.M."/>
            <person name="Tritt A."/>
            <person name="Larsen D."/>
            <person name="Krusor M."/>
            <person name="Yao A.I."/>
            <person name="Wu D."/>
            <person name="Madern D."/>
            <person name="Eisen J.A."/>
            <person name="Darling A.E."/>
            <person name="Facciotti M.T."/>
        </authorList>
    </citation>
    <scope>NUCLEOTIDE SEQUENCE [LARGE SCALE GENOMIC DNA]</scope>
    <source>
        <strain evidence="2 3">DSM 21995</strain>
    </source>
</reference>
<sequence>MKEITTDDVPDALGPYSQGIVSGDTVYVSGKTGVDPDTGEAPESVGEQTTQTLENVAAILEAAGASADAIVTATVYLTDMDDYDEVNAAYESFLSKPYPARTCVEVSRLPAPLDVEITVTAELDND</sequence>
<evidence type="ECO:0000313" key="2">
    <source>
        <dbReference type="EMBL" id="EMA60281.1"/>
    </source>
</evidence>
<dbReference type="GO" id="GO:0005829">
    <property type="term" value="C:cytosol"/>
    <property type="evidence" value="ECO:0007669"/>
    <property type="project" value="TreeGrafter"/>
</dbReference>
<dbReference type="Proteomes" id="UP000011650">
    <property type="component" value="Unassembled WGS sequence"/>
</dbReference>
<dbReference type="NCBIfam" id="TIGR00004">
    <property type="entry name" value="Rid family detoxifying hydrolase"/>
    <property type="match status" value="1"/>
</dbReference>
<dbReference type="PATRIC" id="fig|1227482.3.peg.1903"/>
<dbReference type="InterPro" id="IPR006056">
    <property type="entry name" value="RidA"/>
</dbReference>
<protein>
    <submittedName>
        <fullName evidence="2">Endoribonuclease L-PSP</fullName>
    </submittedName>
</protein>